<evidence type="ECO:0008006" key="4">
    <source>
        <dbReference type="Google" id="ProtNLM"/>
    </source>
</evidence>
<accession>A0ABN1JSN5</accession>
<dbReference type="EMBL" id="BAAAGF010000003">
    <property type="protein sequence ID" value="GAA0745878.1"/>
    <property type="molecule type" value="Genomic_DNA"/>
</dbReference>
<organism evidence="2 3">
    <name type="scientific">Gaetbulibacter jejuensis</name>
    <dbReference type="NCBI Taxonomy" id="584607"/>
    <lineage>
        <taxon>Bacteria</taxon>
        <taxon>Pseudomonadati</taxon>
        <taxon>Bacteroidota</taxon>
        <taxon>Flavobacteriia</taxon>
        <taxon>Flavobacteriales</taxon>
        <taxon>Flavobacteriaceae</taxon>
        <taxon>Gaetbulibacter</taxon>
    </lineage>
</organism>
<evidence type="ECO:0000313" key="2">
    <source>
        <dbReference type="EMBL" id="GAA0745878.1"/>
    </source>
</evidence>
<sequence length="162" mass="19362">MYLFIFSVLLIIFQYVNSKNILDVYEKDINILKEKVDKYEAEISSLTEKNSELMHFNIDNDDDALTYFEDRGYDTETLIPFIKDELYKLNVYEGDDHPIVPYASMTDSKMSINTVKVLNHKWILADFTDGKHWGQMFLTYEIIDQEELKFKLVEYFLYRPSY</sequence>
<keyword evidence="1" id="KW-0175">Coiled coil</keyword>
<reference evidence="3" key="1">
    <citation type="journal article" date="2019" name="Int. J. Syst. Evol. Microbiol.">
        <title>The Global Catalogue of Microorganisms (GCM) 10K type strain sequencing project: providing services to taxonomists for standard genome sequencing and annotation.</title>
        <authorList>
            <consortium name="The Broad Institute Genomics Platform"/>
            <consortium name="The Broad Institute Genome Sequencing Center for Infectious Disease"/>
            <person name="Wu L."/>
            <person name="Ma J."/>
        </authorList>
    </citation>
    <scope>NUCLEOTIDE SEQUENCE [LARGE SCALE GENOMIC DNA]</scope>
    <source>
        <strain evidence="3">JCM 15976</strain>
    </source>
</reference>
<proteinExistence type="predicted"/>
<dbReference type="Proteomes" id="UP001500736">
    <property type="component" value="Unassembled WGS sequence"/>
</dbReference>
<name>A0ABN1JSN5_9FLAO</name>
<evidence type="ECO:0000256" key="1">
    <source>
        <dbReference type="SAM" id="Coils"/>
    </source>
</evidence>
<protein>
    <recommendedName>
        <fullName evidence="4">Hydrolase</fullName>
    </recommendedName>
</protein>
<gene>
    <name evidence="2" type="ORF">GCM10009431_21490</name>
</gene>
<evidence type="ECO:0000313" key="3">
    <source>
        <dbReference type="Proteomes" id="UP001500736"/>
    </source>
</evidence>
<feature type="coiled-coil region" evidence="1">
    <location>
        <begin position="22"/>
        <end position="49"/>
    </location>
</feature>
<keyword evidence="3" id="KW-1185">Reference proteome</keyword>
<comment type="caution">
    <text evidence="2">The sequence shown here is derived from an EMBL/GenBank/DDBJ whole genome shotgun (WGS) entry which is preliminary data.</text>
</comment>